<feature type="transmembrane region" description="Helical" evidence="1">
    <location>
        <begin position="363"/>
        <end position="387"/>
    </location>
</feature>
<feature type="non-terminal residue" evidence="2">
    <location>
        <position position="1"/>
    </location>
</feature>
<dbReference type="Gene3D" id="2.110.10.10">
    <property type="entry name" value="Hemopexin-like domain"/>
    <property type="match status" value="1"/>
</dbReference>
<sequence>VVLAAVQIKAIKTDKVLSAGATSHGIIFSDYHMIFNKNPRTQLDASELKQETVITRLDAEERILPALQNLFGSGSNGSKPVCSASSKKIQSNGGRYSFSWVPQQEQDKFKVGFGLNTAFLGCPQPLCLDGNVDAVMIKDEKEIYIVRGKYIWDLKNTPDQMKANEISAFNLGSLGDQQPTYIESGYYSGGYFNLIVAGTVYRAQVIRDTFSSPLRVPGLDTVEAAFVYNNKLYLITVKGTNKNFVTISDASFTAKGTPPATPPKTNLNKNELTNGNINAMYVFKGELYAVKGWFYANLGKPDNFIKSSGAVNNINWEPSFLNVIQCDTKSYKYWGEALGFYNYKDFLDKQLDRAGANPSAVQIIGLVDLIVMIVIEAIVIILAFIYWNRYRRESELGLLSMMNAYKKGGRQGVGARFKRAKMEKDKLHESKGSRLDVRRSKMSQIDDMIDEKKGKKNKVEAKAIGSKLEAKVASKVSGAKIEPKLASKLQK</sequence>
<dbReference type="Proteomes" id="UP000288716">
    <property type="component" value="Unassembled WGS sequence"/>
</dbReference>
<reference evidence="2 3" key="1">
    <citation type="journal article" date="2018" name="Gigascience">
        <title>Genomes of trombidid mites reveal novel predicted allergens and laterally-transferred genes associated with secondary metabolism.</title>
        <authorList>
            <person name="Dong X."/>
            <person name="Chaisiri K."/>
            <person name="Xia D."/>
            <person name="Armstrong S.D."/>
            <person name="Fang Y."/>
            <person name="Donnelly M.J."/>
            <person name="Kadowaki T."/>
            <person name="McGarry J.W."/>
            <person name="Darby A.C."/>
            <person name="Makepeace B.L."/>
        </authorList>
    </citation>
    <scope>NUCLEOTIDE SEQUENCE [LARGE SCALE GENOMIC DNA]</scope>
    <source>
        <strain evidence="2">UoL-UT</strain>
    </source>
</reference>
<dbReference type="VEuPathDB" id="VectorBase:LDEU003537"/>
<keyword evidence="1" id="KW-0812">Transmembrane</keyword>
<protein>
    <submittedName>
        <fullName evidence="2">Uncharacterized protein</fullName>
    </submittedName>
</protein>
<evidence type="ECO:0000313" key="2">
    <source>
        <dbReference type="EMBL" id="RWS28504.1"/>
    </source>
</evidence>
<dbReference type="AlphaFoldDB" id="A0A443SLV3"/>
<dbReference type="OrthoDB" id="6097640at2759"/>
<evidence type="ECO:0000256" key="1">
    <source>
        <dbReference type="SAM" id="Phobius"/>
    </source>
</evidence>
<accession>A0A443SLV3</accession>
<name>A0A443SLV3_9ACAR</name>
<dbReference type="SUPFAM" id="SSF50923">
    <property type="entry name" value="Hemopexin-like domain"/>
    <property type="match status" value="1"/>
</dbReference>
<keyword evidence="1" id="KW-0472">Membrane</keyword>
<dbReference type="InterPro" id="IPR036375">
    <property type="entry name" value="Hemopexin-like_dom_sf"/>
</dbReference>
<evidence type="ECO:0000313" key="3">
    <source>
        <dbReference type="Proteomes" id="UP000288716"/>
    </source>
</evidence>
<comment type="caution">
    <text evidence="2">The sequence shown here is derived from an EMBL/GenBank/DDBJ whole genome shotgun (WGS) entry which is preliminary data.</text>
</comment>
<organism evidence="2 3">
    <name type="scientific">Leptotrombidium deliense</name>
    <dbReference type="NCBI Taxonomy" id="299467"/>
    <lineage>
        <taxon>Eukaryota</taxon>
        <taxon>Metazoa</taxon>
        <taxon>Ecdysozoa</taxon>
        <taxon>Arthropoda</taxon>
        <taxon>Chelicerata</taxon>
        <taxon>Arachnida</taxon>
        <taxon>Acari</taxon>
        <taxon>Acariformes</taxon>
        <taxon>Trombidiformes</taxon>
        <taxon>Prostigmata</taxon>
        <taxon>Anystina</taxon>
        <taxon>Parasitengona</taxon>
        <taxon>Trombiculoidea</taxon>
        <taxon>Trombiculidae</taxon>
        <taxon>Leptotrombidium</taxon>
    </lineage>
</organism>
<dbReference type="EMBL" id="NCKV01001341">
    <property type="protein sequence ID" value="RWS28504.1"/>
    <property type="molecule type" value="Genomic_DNA"/>
</dbReference>
<proteinExistence type="predicted"/>
<gene>
    <name evidence="2" type="ORF">B4U80_12790</name>
</gene>
<keyword evidence="3" id="KW-1185">Reference proteome</keyword>
<keyword evidence="1" id="KW-1133">Transmembrane helix</keyword>